<dbReference type="EMBL" id="BMGG01000006">
    <property type="protein sequence ID" value="GGC74736.1"/>
    <property type="molecule type" value="Genomic_DNA"/>
</dbReference>
<dbReference type="InterPro" id="IPR051678">
    <property type="entry name" value="AGP_Transferase"/>
</dbReference>
<name>A0A916XHX7_9HYPH</name>
<dbReference type="RefSeq" id="WP_188610603.1">
    <property type="nucleotide sequence ID" value="NZ_BMGG01000006.1"/>
</dbReference>
<dbReference type="InterPro" id="IPR041726">
    <property type="entry name" value="ACAD10_11_N"/>
</dbReference>
<dbReference type="CDD" id="cd05154">
    <property type="entry name" value="ACAD10_11_N-like"/>
    <property type="match status" value="1"/>
</dbReference>
<dbReference type="PANTHER" id="PTHR21310:SF40">
    <property type="entry name" value="AMINOGLYCOSIDE PHOSPHOTRANSFERASE DOMAIN-CONTAINING PROTEIN-RELATED"/>
    <property type="match status" value="1"/>
</dbReference>
<gene>
    <name evidence="2" type="ORF">GCM10010994_36510</name>
</gene>
<dbReference type="Pfam" id="PF01636">
    <property type="entry name" value="APH"/>
    <property type="match status" value="1"/>
</dbReference>
<evidence type="ECO:0000313" key="3">
    <source>
        <dbReference type="Proteomes" id="UP000637002"/>
    </source>
</evidence>
<dbReference type="SUPFAM" id="SSF56112">
    <property type="entry name" value="Protein kinase-like (PK-like)"/>
    <property type="match status" value="1"/>
</dbReference>
<organism evidence="2 3">
    <name type="scientific">Chelatococcus reniformis</name>
    <dbReference type="NCBI Taxonomy" id="1494448"/>
    <lineage>
        <taxon>Bacteria</taxon>
        <taxon>Pseudomonadati</taxon>
        <taxon>Pseudomonadota</taxon>
        <taxon>Alphaproteobacteria</taxon>
        <taxon>Hyphomicrobiales</taxon>
        <taxon>Chelatococcaceae</taxon>
        <taxon>Chelatococcus</taxon>
    </lineage>
</organism>
<dbReference type="Proteomes" id="UP000637002">
    <property type="component" value="Unassembled WGS sequence"/>
</dbReference>
<dbReference type="AlphaFoldDB" id="A0A916XHX7"/>
<comment type="caution">
    <text evidence="2">The sequence shown here is derived from an EMBL/GenBank/DDBJ whole genome shotgun (WGS) entry which is preliminary data.</text>
</comment>
<reference evidence="2" key="1">
    <citation type="journal article" date="2014" name="Int. J. Syst. Evol. Microbiol.">
        <title>Complete genome sequence of Corynebacterium casei LMG S-19264T (=DSM 44701T), isolated from a smear-ripened cheese.</title>
        <authorList>
            <consortium name="US DOE Joint Genome Institute (JGI-PGF)"/>
            <person name="Walter F."/>
            <person name="Albersmeier A."/>
            <person name="Kalinowski J."/>
            <person name="Ruckert C."/>
        </authorList>
    </citation>
    <scope>NUCLEOTIDE SEQUENCE</scope>
    <source>
        <strain evidence="2">CGMCC 1.12919</strain>
    </source>
</reference>
<feature type="domain" description="Aminoglycoside phosphotransferase" evidence="1">
    <location>
        <begin position="59"/>
        <end position="276"/>
    </location>
</feature>
<dbReference type="InterPro" id="IPR002575">
    <property type="entry name" value="Aminoglycoside_PTrfase"/>
</dbReference>
<dbReference type="Gene3D" id="3.90.1200.10">
    <property type="match status" value="1"/>
</dbReference>
<evidence type="ECO:0000313" key="2">
    <source>
        <dbReference type="EMBL" id="GGC74736.1"/>
    </source>
</evidence>
<dbReference type="InterPro" id="IPR011009">
    <property type="entry name" value="Kinase-like_dom_sf"/>
</dbReference>
<reference evidence="2" key="2">
    <citation type="submission" date="2020-09" db="EMBL/GenBank/DDBJ databases">
        <authorList>
            <person name="Sun Q."/>
            <person name="Zhou Y."/>
        </authorList>
    </citation>
    <scope>NUCLEOTIDE SEQUENCE</scope>
    <source>
        <strain evidence="2">CGMCC 1.12919</strain>
    </source>
</reference>
<evidence type="ECO:0000259" key="1">
    <source>
        <dbReference type="Pfam" id="PF01636"/>
    </source>
</evidence>
<keyword evidence="3" id="KW-1185">Reference proteome</keyword>
<protein>
    <submittedName>
        <fullName evidence="2">Aminoglycoside phosphotransferase</fullName>
    </submittedName>
</protein>
<sequence length="355" mass="39041">MSTMQTRQSAPLANAPATEVDDSLVRAGLGEHLSRAAGGPVAITAFDRLSPGFSWLTYSFRARYPSGETRQLILRLGPPSGLFAPYSVLPQVYALQALAGTSIPVPGLVAHAEQGDVVGFPFFVCEHVAGHVTAPWTGSSAGEEHRLRIAEQFVDILGDLHRLDWAASALAELPSPDAAEGRMELRPIAGWRRLIARPMQRYYPLLDWAGHWLSENCPKPPRLTVVHGDYRVGNFLEDEGRITAILDWELTHIGDPHEDLGWALMPTFNAGSRKLYGVMEREQVLERYARRSGIPVSTRSLAFYEAFALYQAAGIQLCGAYAFEVDRCNDMRMAAMATRMAPIIRALDRAIEAAA</sequence>
<accession>A0A916XHX7</accession>
<proteinExistence type="predicted"/>
<dbReference type="PANTHER" id="PTHR21310">
    <property type="entry name" value="AMINOGLYCOSIDE PHOSPHOTRANSFERASE-RELATED-RELATED"/>
    <property type="match status" value="1"/>
</dbReference>
<dbReference type="Gene3D" id="3.30.200.20">
    <property type="entry name" value="Phosphorylase Kinase, domain 1"/>
    <property type="match status" value="1"/>
</dbReference>